<feature type="compositionally biased region" description="Polar residues" evidence="1">
    <location>
        <begin position="262"/>
        <end position="285"/>
    </location>
</feature>
<comment type="caution">
    <text evidence="2">The sequence shown here is derived from an EMBL/GenBank/DDBJ whole genome shotgun (WGS) entry which is preliminary data.</text>
</comment>
<feature type="compositionally biased region" description="Polar residues" evidence="1">
    <location>
        <begin position="170"/>
        <end position="187"/>
    </location>
</feature>
<feature type="region of interest" description="Disordered" evidence="1">
    <location>
        <begin position="605"/>
        <end position="678"/>
    </location>
</feature>
<feature type="region of interest" description="Disordered" evidence="1">
    <location>
        <begin position="135"/>
        <end position="297"/>
    </location>
</feature>
<evidence type="ECO:0000256" key="1">
    <source>
        <dbReference type="SAM" id="MobiDB-lite"/>
    </source>
</evidence>
<proteinExistence type="predicted"/>
<feature type="compositionally biased region" description="Low complexity" evidence="1">
    <location>
        <begin position="653"/>
        <end position="670"/>
    </location>
</feature>
<dbReference type="RefSeq" id="WP_183198506.1">
    <property type="nucleotide sequence ID" value="NZ_JACIEK010000001.1"/>
</dbReference>
<evidence type="ECO:0000313" key="2">
    <source>
        <dbReference type="EMBL" id="MBB3997214.1"/>
    </source>
</evidence>
<dbReference type="Proteomes" id="UP000542776">
    <property type="component" value="Unassembled WGS sequence"/>
</dbReference>
<organism evidence="2 3">
    <name type="scientific">Aureimonas pseudogalii</name>
    <dbReference type="NCBI Taxonomy" id="1744844"/>
    <lineage>
        <taxon>Bacteria</taxon>
        <taxon>Pseudomonadati</taxon>
        <taxon>Pseudomonadota</taxon>
        <taxon>Alphaproteobacteria</taxon>
        <taxon>Hyphomicrobiales</taxon>
        <taxon>Aurantimonadaceae</taxon>
        <taxon>Aureimonas</taxon>
    </lineage>
</organism>
<accession>A0A7W6EG07</accession>
<feature type="compositionally biased region" description="Polar residues" evidence="1">
    <location>
        <begin position="135"/>
        <end position="154"/>
    </location>
</feature>
<feature type="compositionally biased region" description="Gly residues" evidence="1">
    <location>
        <begin position="619"/>
        <end position="636"/>
    </location>
</feature>
<reference evidence="2 3" key="1">
    <citation type="submission" date="2020-08" db="EMBL/GenBank/DDBJ databases">
        <title>Genomic Encyclopedia of Type Strains, Phase IV (KMG-IV): sequencing the most valuable type-strain genomes for metagenomic binning, comparative biology and taxonomic classification.</title>
        <authorList>
            <person name="Goeker M."/>
        </authorList>
    </citation>
    <scope>NUCLEOTIDE SEQUENCE [LARGE SCALE GENOMIC DNA]</scope>
    <source>
        <strain evidence="2 3">DSM 102238</strain>
    </source>
</reference>
<keyword evidence="3" id="KW-1185">Reference proteome</keyword>
<gene>
    <name evidence="2" type="ORF">GGR04_001035</name>
</gene>
<dbReference type="EMBL" id="JACIEK010000001">
    <property type="protein sequence ID" value="MBB3997214.1"/>
    <property type="molecule type" value="Genomic_DNA"/>
</dbReference>
<protein>
    <submittedName>
        <fullName evidence="2">Uncharacterized protein</fullName>
    </submittedName>
</protein>
<evidence type="ECO:0000313" key="3">
    <source>
        <dbReference type="Proteomes" id="UP000542776"/>
    </source>
</evidence>
<feature type="compositionally biased region" description="Low complexity" evidence="1">
    <location>
        <begin position="155"/>
        <end position="168"/>
    </location>
</feature>
<name>A0A7W6EG07_9HYPH</name>
<sequence length="678" mass="66123">MRAIVSVIENRARMMGITPQQVVANSKEFNAYGKALPKGVNAYRDLAEQAIREVQTTGPIHTGTFYATPGASKNLPKGLKQVTSTSGHRYYADPQNRSINSAVGFRQPNPSRAPAVTAYAPAPSATGALRAIEAQTSGRAVPTPTTAPRSVSTRSNPSLVAAASSLPAGLQSSRGGRVGPNTTTGIPTPSARPVGASLQKAQTTPQTQPDATRFGSFAPGNMPKSMMDRFAEKAGVTGSRVAPQSVTTGLAPSRPVQGPNRPASTALTAAQASNLASRLSPQTSLAMAPTPTSAPRSISVAAPSAASIRSAASLPSGLAASAKGSRVASTPTRAVSAPTVSAPTRTTGFTAAQEGNLATRLGGAFTPTQSLASLRTASASISAAGLTPAQATNLASRLGTSTPTKTAPSLGSLLGVSAAQAAPVGNALLSAPAATSFAGKIGSPRSIEGQLPANALGGVLGPTSVPTPTSAPRTISAVAAPTSRPVAPTRTIAAPVSRAAPVVSRAVTTPTARPTFSAAPVAPTVTQAPSLASRLGLTPGRIAGAALGSVVAGPIGGIVGGWLGGRVAAPAAAPATAPMASAPAARGGIGSGLGGMFGGGMNGMGSSGMGGNRSATGTNGTGRAGGVGTMSGGFAGFGERDSAVGTDGGKVGGSSRSSASSSSKSSSSGKSSGGKGKK</sequence>
<dbReference type="AlphaFoldDB" id="A0A7W6EG07"/>